<evidence type="ECO:0000313" key="5">
    <source>
        <dbReference type="Proteomes" id="UP001465755"/>
    </source>
</evidence>
<dbReference type="GO" id="GO:0006457">
    <property type="term" value="P:protein folding"/>
    <property type="evidence" value="ECO:0007669"/>
    <property type="project" value="TreeGrafter"/>
</dbReference>
<dbReference type="Pfam" id="PF18972">
    <property type="entry name" value="Wheel"/>
    <property type="match status" value="1"/>
</dbReference>
<dbReference type="PANTHER" id="PTHR46035:SF1">
    <property type="entry name" value="TETRATRICOPEPTIDE REPEAT PROTEIN 4"/>
    <property type="match status" value="1"/>
</dbReference>
<sequence>MQAAALKDADLPAVFWGNLPDDENNADLAAIRALEAESTPEERAENFKVQGNDAFKRGVQLRKDKAFWRAAQAAVRLGDVQQARSISEQARQHGSDSLQLQQVLAKADVEQAKRDAEARTQAAKQLASQMPAKKLALALLGRGWQIGRPQLHIGDRKPYLDEQSVVHWPVLFMYPEPMQMDAVEDVAETDPLAAHLDVMFPPDGSNAPEWDSQHAYQRDSLQLYYLSNAATPLPVEQLTEVLHGGWPEGIQEEGPKRYGPKAAHWIAIDDACSLKDILDRKDYVVPGVPVFFVVARDSEFQTRFLKDDLPLL</sequence>
<dbReference type="InterPro" id="IPR044059">
    <property type="entry name" value="Csn1/TTC4_wheel"/>
</dbReference>
<dbReference type="Proteomes" id="UP001465755">
    <property type="component" value="Unassembled WGS sequence"/>
</dbReference>
<evidence type="ECO:0000259" key="3">
    <source>
        <dbReference type="Pfam" id="PF18972"/>
    </source>
</evidence>
<accession>A0AAW1PVP1</accession>
<dbReference type="CDD" id="cd21377">
    <property type="entry name" value="CTWD_Cns1-like"/>
    <property type="match status" value="1"/>
</dbReference>
<dbReference type="PANTHER" id="PTHR46035">
    <property type="entry name" value="TETRATRICOPEPTIDE REPEAT PROTEIN 4"/>
    <property type="match status" value="1"/>
</dbReference>
<dbReference type="GO" id="GO:0051879">
    <property type="term" value="F:Hsp90 protein binding"/>
    <property type="evidence" value="ECO:0007669"/>
    <property type="project" value="InterPro"/>
</dbReference>
<dbReference type="EMBL" id="JALJOQ010000002">
    <property type="protein sequence ID" value="KAK9813825.1"/>
    <property type="molecule type" value="Genomic_DNA"/>
</dbReference>
<proteinExistence type="predicted"/>
<evidence type="ECO:0000256" key="1">
    <source>
        <dbReference type="ARBA" id="ARBA00022737"/>
    </source>
</evidence>
<dbReference type="GO" id="GO:0005829">
    <property type="term" value="C:cytosol"/>
    <property type="evidence" value="ECO:0007669"/>
    <property type="project" value="TreeGrafter"/>
</dbReference>
<comment type="caution">
    <text evidence="4">The sequence shown here is derived from an EMBL/GenBank/DDBJ whole genome shotgun (WGS) entry which is preliminary data.</text>
</comment>
<dbReference type="GO" id="GO:0005634">
    <property type="term" value="C:nucleus"/>
    <property type="evidence" value="ECO:0007669"/>
    <property type="project" value="TreeGrafter"/>
</dbReference>
<gene>
    <name evidence="4" type="ORF">WJX73_000343</name>
</gene>
<evidence type="ECO:0000313" key="4">
    <source>
        <dbReference type="EMBL" id="KAK9813825.1"/>
    </source>
</evidence>
<evidence type="ECO:0000256" key="2">
    <source>
        <dbReference type="ARBA" id="ARBA00022803"/>
    </source>
</evidence>
<feature type="domain" description="Cns1/TTC4 wheel" evidence="3">
    <location>
        <begin position="161"/>
        <end position="227"/>
    </location>
</feature>
<dbReference type="GO" id="GO:0030544">
    <property type="term" value="F:Hsp70 protein binding"/>
    <property type="evidence" value="ECO:0007669"/>
    <property type="project" value="TreeGrafter"/>
</dbReference>
<dbReference type="AlphaFoldDB" id="A0AAW1PVP1"/>
<protein>
    <recommendedName>
        <fullName evidence="3">Cns1/TTC4 wheel domain-containing protein</fullName>
    </recommendedName>
</protein>
<name>A0AAW1PVP1_9CHLO</name>
<keyword evidence="1" id="KW-0677">Repeat</keyword>
<keyword evidence="5" id="KW-1185">Reference proteome</keyword>
<organism evidence="4 5">
    <name type="scientific">Symbiochloris irregularis</name>
    <dbReference type="NCBI Taxonomy" id="706552"/>
    <lineage>
        <taxon>Eukaryota</taxon>
        <taxon>Viridiplantae</taxon>
        <taxon>Chlorophyta</taxon>
        <taxon>core chlorophytes</taxon>
        <taxon>Trebouxiophyceae</taxon>
        <taxon>Trebouxiales</taxon>
        <taxon>Trebouxiaceae</taxon>
        <taxon>Symbiochloris</taxon>
    </lineage>
</organism>
<keyword evidence="2" id="KW-0802">TPR repeat</keyword>
<reference evidence="4 5" key="1">
    <citation type="journal article" date="2024" name="Nat. Commun.">
        <title>Phylogenomics reveals the evolutionary origins of lichenization in chlorophyte algae.</title>
        <authorList>
            <person name="Puginier C."/>
            <person name="Libourel C."/>
            <person name="Otte J."/>
            <person name="Skaloud P."/>
            <person name="Haon M."/>
            <person name="Grisel S."/>
            <person name="Petersen M."/>
            <person name="Berrin J.G."/>
            <person name="Delaux P.M."/>
            <person name="Dal Grande F."/>
            <person name="Keller J."/>
        </authorList>
    </citation>
    <scope>NUCLEOTIDE SEQUENCE [LARGE SCALE GENOMIC DNA]</scope>
    <source>
        <strain evidence="4 5">SAG 2036</strain>
    </source>
</reference>